<gene>
    <name evidence="2" type="ORF">E2C01_047059</name>
</gene>
<dbReference type="AlphaFoldDB" id="A0A5B7G2L8"/>
<keyword evidence="1" id="KW-0812">Transmembrane</keyword>
<feature type="transmembrane region" description="Helical" evidence="1">
    <location>
        <begin position="12"/>
        <end position="31"/>
    </location>
</feature>
<keyword evidence="1" id="KW-1133">Transmembrane helix</keyword>
<proteinExistence type="predicted"/>
<accession>A0A5B7G2L8</accession>
<evidence type="ECO:0000313" key="2">
    <source>
        <dbReference type="EMBL" id="MPC53172.1"/>
    </source>
</evidence>
<evidence type="ECO:0000256" key="1">
    <source>
        <dbReference type="SAM" id="Phobius"/>
    </source>
</evidence>
<keyword evidence="3" id="KW-1185">Reference proteome</keyword>
<reference evidence="2 3" key="1">
    <citation type="submission" date="2019-05" db="EMBL/GenBank/DDBJ databases">
        <title>Another draft genome of Portunus trituberculatus and its Hox gene families provides insights of decapod evolution.</title>
        <authorList>
            <person name="Jeong J.-H."/>
            <person name="Song I."/>
            <person name="Kim S."/>
            <person name="Choi T."/>
            <person name="Kim D."/>
            <person name="Ryu S."/>
            <person name="Kim W."/>
        </authorList>
    </citation>
    <scope>NUCLEOTIDE SEQUENCE [LARGE SCALE GENOMIC DNA]</scope>
    <source>
        <tissue evidence="2">Muscle</tissue>
    </source>
</reference>
<sequence>MLIQRRKVKPEAIITITTITLATILATAITITPTITITTATTLPPSLLTALLPSPALPDIDNK</sequence>
<dbReference type="Proteomes" id="UP000324222">
    <property type="component" value="Unassembled WGS sequence"/>
</dbReference>
<dbReference type="EMBL" id="VSRR010011432">
    <property type="protein sequence ID" value="MPC53172.1"/>
    <property type="molecule type" value="Genomic_DNA"/>
</dbReference>
<evidence type="ECO:0000313" key="3">
    <source>
        <dbReference type="Proteomes" id="UP000324222"/>
    </source>
</evidence>
<comment type="caution">
    <text evidence="2">The sequence shown here is derived from an EMBL/GenBank/DDBJ whole genome shotgun (WGS) entry which is preliminary data.</text>
</comment>
<name>A0A5B7G2L8_PORTR</name>
<keyword evidence="1" id="KW-0472">Membrane</keyword>
<protein>
    <submittedName>
        <fullName evidence="2">Uncharacterized protein</fullName>
    </submittedName>
</protein>
<organism evidence="2 3">
    <name type="scientific">Portunus trituberculatus</name>
    <name type="common">Swimming crab</name>
    <name type="synonym">Neptunus trituberculatus</name>
    <dbReference type="NCBI Taxonomy" id="210409"/>
    <lineage>
        <taxon>Eukaryota</taxon>
        <taxon>Metazoa</taxon>
        <taxon>Ecdysozoa</taxon>
        <taxon>Arthropoda</taxon>
        <taxon>Crustacea</taxon>
        <taxon>Multicrustacea</taxon>
        <taxon>Malacostraca</taxon>
        <taxon>Eumalacostraca</taxon>
        <taxon>Eucarida</taxon>
        <taxon>Decapoda</taxon>
        <taxon>Pleocyemata</taxon>
        <taxon>Brachyura</taxon>
        <taxon>Eubrachyura</taxon>
        <taxon>Portunoidea</taxon>
        <taxon>Portunidae</taxon>
        <taxon>Portuninae</taxon>
        <taxon>Portunus</taxon>
    </lineage>
</organism>